<dbReference type="STRING" id="1196353.SAMN05444921_115186"/>
<dbReference type="RefSeq" id="WP_244292084.1">
    <property type="nucleotide sequence ID" value="NZ_FNHI01000015.1"/>
</dbReference>
<protein>
    <submittedName>
        <fullName evidence="4">Repeat domain-containing protein</fullName>
    </submittedName>
</protein>
<evidence type="ECO:0000256" key="1">
    <source>
        <dbReference type="ARBA" id="ARBA00022729"/>
    </source>
</evidence>
<dbReference type="EMBL" id="FNHI01000015">
    <property type="protein sequence ID" value="SDM94130.1"/>
    <property type="molecule type" value="Genomic_DNA"/>
</dbReference>
<dbReference type="Proteomes" id="UP000199063">
    <property type="component" value="Unassembled WGS sequence"/>
</dbReference>
<evidence type="ECO:0000313" key="4">
    <source>
        <dbReference type="EMBL" id="SDM94130.1"/>
    </source>
</evidence>
<dbReference type="AlphaFoldDB" id="A0A1G9XBK1"/>
<keyword evidence="1 3" id="KW-0732">Signal</keyword>
<evidence type="ECO:0000256" key="2">
    <source>
        <dbReference type="SAM" id="MobiDB-lite"/>
    </source>
</evidence>
<feature type="chain" id="PRO_5011546668" evidence="3">
    <location>
        <begin position="42"/>
        <end position="323"/>
    </location>
</feature>
<evidence type="ECO:0000313" key="5">
    <source>
        <dbReference type="Proteomes" id="UP000199063"/>
    </source>
</evidence>
<keyword evidence="5" id="KW-1185">Reference proteome</keyword>
<name>A0A1G9XBK1_9ACTN</name>
<sequence>MSRTAGGFQMTFVKRGRTLSRAVATAVIAAAMAATAGTATAAEDPAGADRARAEAEAQQRAKAPRLAGPRAAEPGQVATPTFAMTAVDKKTGNLYLYFPDRQGGFEPRYDVGVGFDFSAAVVRVDNDKDGYGDGTWNVHKDGLLSYTWSEGFEVHTKDIGKGWTIYNKVLSPGHLGGSQDADLMAVDKSGVMWVYVGHADGRVDQRVRIGGGWSQYTEITGQGDLSGDGKADVVARDTAGDLWLYKGTGDYRAPFEARAKVGAGWNTHNRVLSVGDLDADGRTDIVARTKTGDLYRYSGTGDAIRPLGKPVKIGWGYNIYNLI</sequence>
<proteinExistence type="predicted"/>
<accession>A0A1G9XBK1</accession>
<evidence type="ECO:0000256" key="3">
    <source>
        <dbReference type="SAM" id="SignalP"/>
    </source>
</evidence>
<gene>
    <name evidence="4" type="ORF">SAMN05444921_115186</name>
</gene>
<dbReference type="InterPro" id="IPR028994">
    <property type="entry name" value="Integrin_alpha_N"/>
</dbReference>
<feature type="compositionally biased region" description="Basic and acidic residues" evidence="2">
    <location>
        <begin position="47"/>
        <end position="59"/>
    </location>
</feature>
<feature type="signal peptide" evidence="3">
    <location>
        <begin position="1"/>
        <end position="41"/>
    </location>
</feature>
<dbReference type="InterPro" id="IPR013517">
    <property type="entry name" value="FG-GAP"/>
</dbReference>
<reference evidence="5" key="1">
    <citation type="submission" date="2016-10" db="EMBL/GenBank/DDBJ databases">
        <authorList>
            <person name="Varghese N."/>
            <person name="Submissions S."/>
        </authorList>
    </citation>
    <scope>NUCLEOTIDE SEQUENCE [LARGE SCALE GENOMIC DNA]</scope>
    <source>
        <strain evidence="5">CGMCC 4.7042</strain>
    </source>
</reference>
<feature type="region of interest" description="Disordered" evidence="2">
    <location>
        <begin position="39"/>
        <end position="75"/>
    </location>
</feature>
<dbReference type="Pfam" id="PF13517">
    <property type="entry name" value="FG-GAP_3"/>
    <property type="match status" value="1"/>
</dbReference>
<dbReference type="SUPFAM" id="SSF69318">
    <property type="entry name" value="Integrin alpha N-terminal domain"/>
    <property type="match status" value="1"/>
</dbReference>
<dbReference type="GeneID" id="40831822"/>
<organism evidence="4 5">
    <name type="scientific">Streptomyces wuyuanensis</name>
    <dbReference type="NCBI Taxonomy" id="1196353"/>
    <lineage>
        <taxon>Bacteria</taxon>
        <taxon>Bacillati</taxon>
        <taxon>Actinomycetota</taxon>
        <taxon>Actinomycetes</taxon>
        <taxon>Kitasatosporales</taxon>
        <taxon>Streptomycetaceae</taxon>
        <taxon>Streptomyces</taxon>
    </lineage>
</organism>